<dbReference type="EMBL" id="BGPR01013259">
    <property type="protein sequence ID" value="GBN59855.1"/>
    <property type="molecule type" value="Genomic_DNA"/>
</dbReference>
<gene>
    <name evidence="1" type="ORF">AVEN_198745_1</name>
    <name evidence="2" type="ORF">AVEN_37562_1</name>
</gene>
<dbReference type="Proteomes" id="UP000499080">
    <property type="component" value="Unassembled WGS sequence"/>
</dbReference>
<evidence type="ECO:0000313" key="1">
    <source>
        <dbReference type="EMBL" id="GBM83584.1"/>
    </source>
</evidence>
<evidence type="ECO:0000313" key="3">
    <source>
        <dbReference type="Proteomes" id="UP000499080"/>
    </source>
</evidence>
<sequence>MMAEDLQPACTSLQMGMVRSQCGSVLIRTYKENGLYTIKETLNIINILNKPFQFYLRPAILEDYLHSLITLTFSFEGTRTYDRIRTFEPRSEEGSENEAITYHLQSSAPHEQKDKCTSTCDLTCKSSNTRWIFSGIEIQTFTPPATSPKPYHCAIVAF</sequence>
<protein>
    <submittedName>
        <fullName evidence="1">Uncharacterized protein</fullName>
    </submittedName>
</protein>
<reference evidence="1 3" key="1">
    <citation type="journal article" date="2019" name="Sci. Rep.">
        <title>Orb-weaving spider Araneus ventricosus genome elucidates the spidroin gene catalogue.</title>
        <authorList>
            <person name="Kono N."/>
            <person name="Nakamura H."/>
            <person name="Ohtoshi R."/>
            <person name="Moran D.A.P."/>
            <person name="Shinohara A."/>
            <person name="Yoshida Y."/>
            <person name="Fujiwara M."/>
            <person name="Mori M."/>
            <person name="Tomita M."/>
            <person name="Arakawa K."/>
        </authorList>
    </citation>
    <scope>NUCLEOTIDE SEQUENCE [LARGE SCALE GENOMIC DNA]</scope>
</reference>
<name>A0A4Y2J0X4_ARAVE</name>
<evidence type="ECO:0000313" key="2">
    <source>
        <dbReference type="EMBL" id="GBN59855.1"/>
    </source>
</evidence>
<proteinExistence type="predicted"/>
<organism evidence="1 3">
    <name type="scientific">Araneus ventricosus</name>
    <name type="common">Orbweaver spider</name>
    <name type="synonym">Epeira ventricosa</name>
    <dbReference type="NCBI Taxonomy" id="182803"/>
    <lineage>
        <taxon>Eukaryota</taxon>
        <taxon>Metazoa</taxon>
        <taxon>Ecdysozoa</taxon>
        <taxon>Arthropoda</taxon>
        <taxon>Chelicerata</taxon>
        <taxon>Arachnida</taxon>
        <taxon>Araneae</taxon>
        <taxon>Araneomorphae</taxon>
        <taxon>Entelegynae</taxon>
        <taxon>Araneoidea</taxon>
        <taxon>Araneidae</taxon>
        <taxon>Araneus</taxon>
    </lineage>
</organism>
<comment type="caution">
    <text evidence="1">The sequence shown here is derived from an EMBL/GenBank/DDBJ whole genome shotgun (WGS) entry which is preliminary data.</text>
</comment>
<dbReference type="EMBL" id="BGPR01108704">
    <property type="protein sequence ID" value="GBM83584.1"/>
    <property type="molecule type" value="Genomic_DNA"/>
</dbReference>
<accession>A0A4Y2J0X4</accession>
<dbReference type="AlphaFoldDB" id="A0A4Y2J0X4"/>
<keyword evidence="3" id="KW-1185">Reference proteome</keyword>